<name>A0A078H1J3_BRANA</name>
<dbReference type="Gramene" id="CDY31651">
    <property type="protein sequence ID" value="CDY31651"/>
    <property type="gene ID" value="GSBRNA2T00050258001"/>
</dbReference>
<feature type="region of interest" description="Disordered" evidence="1">
    <location>
        <begin position="1"/>
        <end position="23"/>
    </location>
</feature>
<dbReference type="PaxDb" id="3708-A0A078H1J3"/>
<sequence>MSVCQIRVSREVEAPSDPSPPFGLVGGVRVGSRSKFSVVEGVVLPAKLSSQFRTGSTDQHVNDVAVTSPEGTRREKFRVRRPMTAWRKGKMLNDNEHGVPSGPNPISNR</sequence>
<organism evidence="2 3">
    <name type="scientific">Brassica napus</name>
    <name type="common">Rape</name>
    <dbReference type="NCBI Taxonomy" id="3708"/>
    <lineage>
        <taxon>Eukaryota</taxon>
        <taxon>Viridiplantae</taxon>
        <taxon>Streptophyta</taxon>
        <taxon>Embryophyta</taxon>
        <taxon>Tracheophyta</taxon>
        <taxon>Spermatophyta</taxon>
        <taxon>Magnoliopsida</taxon>
        <taxon>eudicotyledons</taxon>
        <taxon>Gunneridae</taxon>
        <taxon>Pentapetalae</taxon>
        <taxon>rosids</taxon>
        <taxon>malvids</taxon>
        <taxon>Brassicales</taxon>
        <taxon>Brassicaceae</taxon>
        <taxon>Brassiceae</taxon>
        <taxon>Brassica</taxon>
    </lineage>
</organism>
<evidence type="ECO:0000313" key="3">
    <source>
        <dbReference type="Proteomes" id="UP000028999"/>
    </source>
</evidence>
<protein>
    <submittedName>
        <fullName evidence="2">BnaA05g08960D protein</fullName>
    </submittedName>
</protein>
<feature type="region of interest" description="Disordered" evidence="1">
    <location>
        <begin position="81"/>
        <end position="109"/>
    </location>
</feature>
<gene>
    <name evidence="2" type="primary">BnaA05g08960D</name>
    <name evidence="2" type="ORF">GSBRNA2T00050258001</name>
</gene>
<dbReference type="EMBL" id="LK032277">
    <property type="protein sequence ID" value="CDY31651.1"/>
    <property type="molecule type" value="Genomic_DNA"/>
</dbReference>
<accession>A0A078H1J3</accession>
<dbReference type="Proteomes" id="UP000028999">
    <property type="component" value="Unassembled WGS sequence"/>
</dbReference>
<evidence type="ECO:0000256" key="1">
    <source>
        <dbReference type="SAM" id="MobiDB-lite"/>
    </source>
</evidence>
<dbReference type="STRING" id="3708.A0A078H1J3"/>
<evidence type="ECO:0000313" key="2">
    <source>
        <dbReference type="EMBL" id="CDY31651.1"/>
    </source>
</evidence>
<reference evidence="2 3" key="1">
    <citation type="journal article" date="2014" name="Science">
        <title>Plant genetics. Early allopolyploid evolution in the post-Neolithic Brassica napus oilseed genome.</title>
        <authorList>
            <person name="Chalhoub B."/>
            <person name="Denoeud F."/>
            <person name="Liu S."/>
            <person name="Parkin I.A."/>
            <person name="Tang H."/>
            <person name="Wang X."/>
            <person name="Chiquet J."/>
            <person name="Belcram H."/>
            <person name="Tong C."/>
            <person name="Samans B."/>
            <person name="Correa M."/>
            <person name="Da Silva C."/>
            <person name="Just J."/>
            <person name="Falentin C."/>
            <person name="Koh C.S."/>
            <person name="Le Clainche I."/>
            <person name="Bernard M."/>
            <person name="Bento P."/>
            <person name="Noel B."/>
            <person name="Labadie K."/>
            <person name="Alberti A."/>
            <person name="Charles M."/>
            <person name="Arnaud D."/>
            <person name="Guo H."/>
            <person name="Daviaud C."/>
            <person name="Alamery S."/>
            <person name="Jabbari K."/>
            <person name="Zhao M."/>
            <person name="Edger P.P."/>
            <person name="Chelaifa H."/>
            <person name="Tack D."/>
            <person name="Lassalle G."/>
            <person name="Mestiri I."/>
            <person name="Schnel N."/>
            <person name="Le Paslier M.C."/>
            <person name="Fan G."/>
            <person name="Renault V."/>
            <person name="Bayer P.E."/>
            <person name="Golicz A.A."/>
            <person name="Manoli S."/>
            <person name="Lee T.H."/>
            <person name="Thi V.H."/>
            <person name="Chalabi S."/>
            <person name="Hu Q."/>
            <person name="Fan C."/>
            <person name="Tollenaere R."/>
            <person name="Lu Y."/>
            <person name="Battail C."/>
            <person name="Shen J."/>
            <person name="Sidebottom C.H."/>
            <person name="Wang X."/>
            <person name="Canaguier A."/>
            <person name="Chauveau A."/>
            <person name="Berard A."/>
            <person name="Deniot G."/>
            <person name="Guan M."/>
            <person name="Liu Z."/>
            <person name="Sun F."/>
            <person name="Lim Y.P."/>
            <person name="Lyons E."/>
            <person name="Town C.D."/>
            <person name="Bancroft I."/>
            <person name="Wang X."/>
            <person name="Meng J."/>
            <person name="Ma J."/>
            <person name="Pires J.C."/>
            <person name="King G.J."/>
            <person name="Brunel D."/>
            <person name="Delourme R."/>
            <person name="Renard M."/>
            <person name="Aury J.M."/>
            <person name="Adams K.L."/>
            <person name="Batley J."/>
            <person name="Snowdon R.J."/>
            <person name="Tost J."/>
            <person name="Edwards D."/>
            <person name="Zhou Y."/>
            <person name="Hua W."/>
            <person name="Sharpe A.G."/>
            <person name="Paterson A.H."/>
            <person name="Guan C."/>
            <person name="Wincker P."/>
        </authorList>
    </citation>
    <scope>NUCLEOTIDE SEQUENCE [LARGE SCALE GENOMIC DNA]</scope>
    <source>
        <strain evidence="3">cv. Darmor-bzh</strain>
    </source>
</reference>
<proteinExistence type="predicted"/>
<keyword evidence="3" id="KW-1185">Reference proteome</keyword>
<dbReference type="AlphaFoldDB" id="A0A078H1J3"/>